<dbReference type="KEGG" id="ftj:FTUN_2993"/>
<sequence length="180" mass="19744">MARSVTELTQGVLSVVLANKLKTIGNMIAAAALAVGAGMWMTTTAARPTISAAQQTAPSAEHRDAARPRAERELSAARANEDEFVPPSDAEVLRAMPRAPRAGPSVYEAFRDNITIVKTRLGPRVVRLPLFAGASVKLTTELWECTVHYERAIELLFPFPIRVRFPQMERVEIHKLKSGK</sequence>
<accession>A0A6M5YPL3</accession>
<evidence type="ECO:0000313" key="3">
    <source>
        <dbReference type="Proteomes" id="UP000503447"/>
    </source>
</evidence>
<dbReference type="Proteomes" id="UP000503447">
    <property type="component" value="Chromosome"/>
</dbReference>
<feature type="region of interest" description="Disordered" evidence="1">
    <location>
        <begin position="51"/>
        <end position="80"/>
    </location>
</feature>
<protein>
    <submittedName>
        <fullName evidence="2">Uncharacterized protein</fullName>
    </submittedName>
</protein>
<organism evidence="2 3">
    <name type="scientific">Frigoriglobus tundricola</name>
    <dbReference type="NCBI Taxonomy" id="2774151"/>
    <lineage>
        <taxon>Bacteria</taxon>
        <taxon>Pseudomonadati</taxon>
        <taxon>Planctomycetota</taxon>
        <taxon>Planctomycetia</taxon>
        <taxon>Gemmatales</taxon>
        <taxon>Gemmataceae</taxon>
        <taxon>Frigoriglobus</taxon>
    </lineage>
</organism>
<dbReference type="EMBL" id="CP053452">
    <property type="protein sequence ID" value="QJW95444.1"/>
    <property type="molecule type" value="Genomic_DNA"/>
</dbReference>
<keyword evidence="3" id="KW-1185">Reference proteome</keyword>
<dbReference type="AlphaFoldDB" id="A0A6M5YPL3"/>
<reference evidence="3" key="1">
    <citation type="submission" date="2020-05" db="EMBL/GenBank/DDBJ databases">
        <title>Frigoriglobus tundricola gen. nov., sp. nov., a psychrotolerant cellulolytic planctomycete of the family Gemmataceae with two divergent copies of 16S rRNA gene.</title>
        <authorList>
            <person name="Kulichevskaya I.S."/>
            <person name="Ivanova A.A."/>
            <person name="Naumoff D.G."/>
            <person name="Beletsky A.V."/>
            <person name="Rijpstra W.I.C."/>
            <person name="Sinninghe Damste J.S."/>
            <person name="Mardanov A.V."/>
            <person name="Ravin N.V."/>
            <person name="Dedysh S.N."/>
        </authorList>
    </citation>
    <scope>NUCLEOTIDE SEQUENCE [LARGE SCALE GENOMIC DNA]</scope>
    <source>
        <strain evidence="3">PL17</strain>
    </source>
</reference>
<name>A0A6M5YPL3_9BACT</name>
<evidence type="ECO:0000313" key="2">
    <source>
        <dbReference type="EMBL" id="QJW95444.1"/>
    </source>
</evidence>
<feature type="compositionally biased region" description="Basic and acidic residues" evidence="1">
    <location>
        <begin position="60"/>
        <end position="80"/>
    </location>
</feature>
<gene>
    <name evidence="2" type="ORF">FTUN_2993</name>
</gene>
<proteinExistence type="predicted"/>
<evidence type="ECO:0000256" key="1">
    <source>
        <dbReference type="SAM" id="MobiDB-lite"/>
    </source>
</evidence>